<evidence type="ECO:0008006" key="3">
    <source>
        <dbReference type="Google" id="ProtNLM"/>
    </source>
</evidence>
<sequence>MRFLGRNRGVFLDQGSHYATHGFDTQSQRAHVQQQNVFNITGQYRALDSSTHCNSFVRVHVFTCFLAEELGYQLLNQRHTSLTTDQDHVVDRANLDTGVFQRDAARLDGALNQVFNQCFQLGARDLHVQVLWTGSVCSDVRQVHVGRLARGQFDLGFFSRFFQTLHRQRITFEVHPAFFLEFVDEVVDQTNVEVFTTQEGVAVGGQHFELVLAIDFSDFDHGNVERTATQVVNDYGVIALGLVHTVSQRGCGRFVDDTFNVQARDATGVFSSLTLAVVEVGRNGDHRFGHWLAEVVFGGLLHFLQDFSRDLWRSHFLAVHFNPGVAVVSLGDLVRNHLNVFLYNFFVKTTTDQTLHRVQGVMRIGHCLTLGRLANQNFAIIGVRNDRRRSTRAFCVFDNFCFTVFQNRHTRVGGPEVNTDNSAHVYSP</sequence>
<accession>A0A5E6ZZL4</accession>
<dbReference type="AlphaFoldDB" id="A0A5E6ZZL4"/>
<evidence type="ECO:0000313" key="1">
    <source>
        <dbReference type="EMBL" id="VVN70124.1"/>
    </source>
</evidence>
<proteinExistence type="predicted"/>
<reference evidence="1 2" key="1">
    <citation type="submission" date="2019-09" db="EMBL/GenBank/DDBJ databases">
        <authorList>
            <person name="Chandra G."/>
            <person name="Truman W A."/>
        </authorList>
    </citation>
    <scope>NUCLEOTIDE SEQUENCE [LARGE SCALE GENOMIC DNA]</scope>
    <source>
        <strain evidence="1">PS685</strain>
    </source>
</reference>
<dbReference type="EMBL" id="CABVHO010000162">
    <property type="protein sequence ID" value="VVN70124.1"/>
    <property type="molecule type" value="Genomic_DNA"/>
</dbReference>
<dbReference type="Pfam" id="PF10712">
    <property type="entry name" value="NAD-GH"/>
    <property type="match status" value="1"/>
</dbReference>
<dbReference type="InterPro" id="IPR019651">
    <property type="entry name" value="Glutamate_DH_NAD-spec"/>
</dbReference>
<dbReference type="Proteomes" id="UP000326437">
    <property type="component" value="Unassembled WGS sequence"/>
</dbReference>
<gene>
    <name evidence="1" type="ORF">PS685_04984</name>
</gene>
<evidence type="ECO:0000313" key="2">
    <source>
        <dbReference type="Proteomes" id="UP000326437"/>
    </source>
</evidence>
<organism evidence="1 2">
    <name type="scientific">Pseudomonas fluorescens</name>
    <dbReference type="NCBI Taxonomy" id="294"/>
    <lineage>
        <taxon>Bacteria</taxon>
        <taxon>Pseudomonadati</taxon>
        <taxon>Pseudomonadota</taxon>
        <taxon>Gammaproteobacteria</taxon>
        <taxon>Pseudomonadales</taxon>
        <taxon>Pseudomonadaceae</taxon>
        <taxon>Pseudomonas</taxon>
    </lineage>
</organism>
<name>A0A5E6ZZL4_PSEFL</name>
<protein>
    <recommendedName>
        <fullName evidence="3">NAD-specific glutamate dehydrogenase</fullName>
    </recommendedName>
</protein>